<keyword evidence="2" id="KW-1133">Transmembrane helix</keyword>
<accession>T2G7T5</accession>
<evidence type="ECO:0000313" key="3">
    <source>
        <dbReference type="EMBL" id="AGW12630.1"/>
    </source>
</evidence>
<protein>
    <submittedName>
        <fullName evidence="3">Uncharacterized protein</fullName>
    </submittedName>
</protein>
<dbReference type="KEGG" id="dgg:DGI_0728"/>
<dbReference type="STRING" id="1121448.DGI_0728"/>
<keyword evidence="2" id="KW-0812">Transmembrane</keyword>
<dbReference type="OrthoDB" id="5298497at2"/>
<keyword evidence="4" id="KW-1185">Reference proteome</keyword>
<dbReference type="Proteomes" id="UP000016587">
    <property type="component" value="Chromosome"/>
</dbReference>
<dbReference type="eggNOG" id="COG1721">
    <property type="taxonomic scope" value="Bacteria"/>
</dbReference>
<evidence type="ECO:0000256" key="1">
    <source>
        <dbReference type="SAM" id="MobiDB-lite"/>
    </source>
</evidence>
<name>T2G7T5_MEGG1</name>
<organism evidence="3 4">
    <name type="scientific">Megalodesulfovibrio gigas (strain ATCC 19364 / DSM 1382 / NCIMB 9332 / VKM B-1759)</name>
    <name type="common">Desulfovibrio gigas</name>
    <dbReference type="NCBI Taxonomy" id="1121448"/>
    <lineage>
        <taxon>Bacteria</taxon>
        <taxon>Pseudomonadati</taxon>
        <taxon>Thermodesulfobacteriota</taxon>
        <taxon>Desulfovibrionia</taxon>
        <taxon>Desulfovibrionales</taxon>
        <taxon>Desulfovibrionaceae</taxon>
        <taxon>Megalodesulfovibrio</taxon>
    </lineage>
</organism>
<reference evidence="4" key="2">
    <citation type="submission" date="2013-07" db="EMBL/GenBank/DDBJ databases">
        <authorList>
            <person name="Morais-Silva F.O."/>
            <person name="Rezende A.M."/>
            <person name="Pimentel C."/>
            <person name="Resende D.M."/>
            <person name="Santos C.I."/>
            <person name="Clemente C."/>
            <person name="de Oliveira L.M."/>
            <person name="da Silva S.M."/>
            <person name="Costa D.A."/>
            <person name="Varela-Raposo A."/>
            <person name="Horacio E.C.A."/>
            <person name="Matos M."/>
            <person name="Flores O."/>
            <person name="Ruiz J.C."/>
            <person name="Rodrigues-Pousada C."/>
        </authorList>
    </citation>
    <scope>NUCLEOTIDE SEQUENCE [LARGE SCALE GENOMIC DNA]</scope>
    <source>
        <strain evidence="4">ATCC 19364 / DSM 1382 / NCIMB 9332 / VKM B-1759</strain>
    </source>
</reference>
<evidence type="ECO:0000256" key="2">
    <source>
        <dbReference type="SAM" id="Phobius"/>
    </source>
</evidence>
<dbReference type="EMBL" id="CP006585">
    <property type="protein sequence ID" value="AGW12630.1"/>
    <property type="molecule type" value="Genomic_DNA"/>
</dbReference>
<feature type="transmembrane region" description="Helical" evidence="2">
    <location>
        <begin position="21"/>
        <end position="43"/>
    </location>
</feature>
<proteinExistence type="predicted"/>
<reference evidence="3 4" key="1">
    <citation type="journal article" date="2013" name="J. Bacteriol.">
        <title>Roles of HynAB and Ech, the only two hydrogenases found in the model sulfate reducer Desulfovibrio gigas.</title>
        <authorList>
            <person name="Morais-Silva F.O."/>
            <person name="Santos C.I."/>
            <person name="Rodrigues R."/>
            <person name="Pereira I.A."/>
            <person name="Rodrigues-Pousada C."/>
        </authorList>
    </citation>
    <scope>NUCLEOTIDE SEQUENCE [LARGE SCALE GENOMIC DNA]</scope>
    <source>
        <strain evidence="4">ATCC 19364 / DSM 1382 / NCIMB 9332 / VKM B-1759</strain>
    </source>
</reference>
<sequence>MPHRPPRALRLWRRPQPKPGRVTLGATRYGRWFAVALLVMLLGSLNYNLNLGFGLAFLLIGMSLAACLQTRRALRDIRLSVVTAPAVFAGEDAVFSLQAVAPTDRLAIALGFGLPSGLDDELPAQDLPAGSPRLFSLTMHAPRRGRLRPGPVLLQTAWPLGLFRAWTVVDLNLECLVWPAPAQDTPPFHADDRGQGHSRSGGPGIDDFRELRPYVPGDPPQRVSWKASTRGQGLFVKEFEGMTGETLLLDFARLQGDVESRLSALCAMVRKAHGMGRSYALLLPGRRLDPTSDPHRHKRQCLNALAAHRAGVYGPGAEDAA</sequence>
<gene>
    <name evidence="3" type="ORF">DGI_0728</name>
</gene>
<dbReference type="PATRIC" id="fig|1121448.10.peg.735"/>
<keyword evidence="2" id="KW-0472">Membrane</keyword>
<dbReference type="HOGENOM" id="CLU_054568_0_1_7"/>
<evidence type="ECO:0000313" key="4">
    <source>
        <dbReference type="Proteomes" id="UP000016587"/>
    </source>
</evidence>
<feature type="region of interest" description="Disordered" evidence="1">
    <location>
        <begin position="184"/>
        <end position="208"/>
    </location>
</feature>
<dbReference type="AlphaFoldDB" id="T2G7T5"/>
<dbReference type="RefSeq" id="WP_021759313.1">
    <property type="nucleotide sequence ID" value="NC_022444.1"/>
</dbReference>
<dbReference type="PANTHER" id="PTHR34351:SF1">
    <property type="entry name" value="SLR1927 PROTEIN"/>
    <property type="match status" value="1"/>
</dbReference>
<dbReference type="PANTHER" id="PTHR34351">
    <property type="entry name" value="SLR1927 PROTEIN-RELATED"/>
    <property type="match status" value="1"/>
</dbReference>